<evidence type="ECO:0000256" key="1">
    <source>
        <dbReference type="SAM" id="MobiDB-lite"/>
    </source>
</evidence>
<feature type="region of interest" description="Disordered" evidence="1">
    <location>
        <begin position="1"/>
        <end position="21"/>
    </location>
</feature>
<organism evidence="2 3">
    <name type="scientific">Nonlabens arenilitoris</name>
    <dbReference type="NCBI Taxonomy" id="1217969"/>
    <lineage>
        <taxon>Bacteria</taxon>
        <taxon>Pseudomonadati</taxon>
        <taxon>Bacteroidota</taxon>
        <taxon>Flavobacteriia</taxon>
        <taxon>Flavobacteriales</taxon>
        <taxon>Flavobacteriaceae</taxon>
        <taxon>Nonlabens</taxon>
    </lineage>
</organism>
<keyword evidence="3" id="KW-1185">Reference proteome</keyword>
<reference evidence="2 3" key="1">
    <citation type="submission" date="2017-01" db="EMBL/GenBank/DDBJ databases">
        <title>Trade-off between light-utilization and light-protection in marine flavobacteria.</title>
        <authorList>
            <person name="Kumagai Y."/>
            <person name="Yoshizawa S."/>
            <person name="Kogure K."/>
            <person name="Iwasaki W."/>
        </authorList>
    </citation>
    <scope>NUCLEOTIDE SEQUENCE [LARGE SCALE GENOMIC DNA]</scope>
    <source>
        <strain evidence="2 3">KCTC 32109</strain>
    </source>
</reference>
<proteinExistence type="predicted"/>
<dbReference type="AlphaFoldDB" id="A0A2S7UE85"/>
<sequence>MTSCKDEVKEDNKAVDTELKNETSSAVEQEMYAYCEILESEIQLASTDMETYHIAETGINSNVGLSAMIYMDVNTMVISQIDFESKNDFKNVKTATFKDIEGDYVLEIVLHKAPGDGDVLTSIKSPVLNDLKPKKSFKTIIDINEEGLQCEKDSMLIFIPLKKGHSFKRPSLSSGN</sequence>
<accession>A0A2S7UE85</accession>
<evidence type="ECO:0000313" key="2">
    <source>
        <dbReference type="EMBL" id="PQJ32734.1"/>
    </source>
</evidence>
<dbReference type="Proteomes" id="UP000239747">
    <property type="component" value="Unassembled WGS sequence"/>
</dbReference>
<dbReference type="OrthoDB" id="1144987at2"/>
<dbReference type="EMBL" id="MTPW01000001">
    <property type="protein sequence ID" value="PQJ32734.1"/>
    <property type="molecule type" value="Genomic_DNA"/>
</dbReference>
<dbReference type="RefSeq" id="WP_105071799.1">
    <property type="nucleotide sequence ID" value="NZ_MTPW01000001.1"/>
</dbReference>
<gene>
    <name evidence="2" type="ORF">BST92_12750</name>
</gene>
<comment type="caution">
    <text evidence="2">The sequence shown here is derived from an EMBL/GenBank/DDBJ whole genome shotgun (WGS) entry which is preliminary data.</text>
</comment>
<evidence type="ECO:0000313" key="3">
    <source>
        <dbReference type="Proteomes" id="UP000239747"/>
    </source>
</evidence>
<protein>
    <submittedName>
        <fullName evidence="2">Uncharacterized protein</fullName>
    </submittedName>
</protein>
<name>A0A2S7UE85_9FLAO</name>